<comment type="caution">
    <text evidence="2">The sequence shown here is derived from an EMBL/GenBank/DDBJ whole genome shotgun (WGS) entry which is preliminary data.</text>
</comment>
<feature type="region of interest" description="Disordered" evidence="1">
    <location>
        <begin position="44"/>
        <end position="63"/>
    </location>
</feature>
<reference evidence="2" key="1">
    <citation type="submission" date="2020-06" db="EMBL/GenBank/DDBJ databases">
        <authorList>
            <person name="Li T."/>
            <person name="Hu X."/>
            <person name="Zhang T."/>
            <person name="Song X."/>
            <person name="Zhang H."/>
            <person name="Dai N."/>
            <person name="Sheng W."/>
            <person name="Hou X."/>
            <person name="Wei L."/>
        </authorList>
    </citation>
    <scope>NUCLEOTIDE SEQUENCE</scope>
    <source>
        <strain evidence="2">3651</strain>
        <tissue evidence="2">Leaf</tissue>
    </source>
</reference>
<keyword evidence="3" id="KW-1185">Reference proteome</keyword>
<dbReference type="AlphaFoldDB" id="A0AAE2CNC9"/>
<proteinExistence type="predicted"/>
<dbReference type="EMBL" id="JACGWO010000004">
    <property type="protein sequence ID" value="KAK4428537.1"/>
    <property type="molecule type" value="Genomic_DNA"/>
</dbReference>
<name>A0AAE2CNC9_9LAMI</name>
<gene>
    <name evidence="2" type="ORF">Salat_1153500</name>
</gene>
<reference evidence="2" key="2">
    <citation type="journal article" date="2024" name="Plant">
        <title>Genomic evolution and insights into agronomic trait innovations of Sesamum species.</title>
        <authorList>
            <person name="Miao H."/>
            <person name="Wang L."/>
            <person name="Qu L."/>
            <person name="Liu H."/>
            <person name="Sun Y."/>
            <person name="Le M."/>
            <person name="Wang Q."/>
            <person name="Wei S."/>
            <person name="Zheng Y."/>
            <person name="Lin W."/>
            <person name="Duan Y."/>
            <person name="Cao H."/>
            <person name="Xiong S."/>
            <person name="Wang X."/>
            <person name="Wei L."/>
            <person name="Li C."/>
            <person name="Ma Q."/>
            <person name="Ju M."/>
            <person name="Zhao R."/>
            <person name="Li G."/>
            <person name="Mu C."/>
            <person name="Tian Q."/>
            <person name="Mei H."/>
            <person name="Zhang T."/>
            <person name="Gao T."/>
            <person name="Zhang H."/>
        </authorList>
    </citation>
    <scope>NUCLEOTIDE SEQUENCE</scope>
    <source>
        <strain evidence="2">3651</strain>
    </source>
</reference>
<dbReference type="Proteomes" id="UP001293254">
    <property type="component" value="Unassembled WGS sequence"/>
</dbReference>
<protein>
    <submittedName>
        <fullName evidence="2">Uncharacterized protein</fullName>
    </submittedName>
</protein>
<accession>A0AAE2CNC9</accession>
<evidence type="ECO:0000313" key="2">
    <source>
        <dbReference type="EMBL" id="KAK4428537.1"/>
    </source>
</evidence>
<organism evidence="2 3">
    <name type="scientific">Sesamum alatum</name>
    <dbReference type="NCBI Taxonomy" id="300844"/>
    <lineage>
        <taxon>Eukaryota</taxon>
        <taxon>Viridiplantae</taxon>
        <taxon>Streptophyta</taxon>
        <taxon>Embryophyta</taxon>
        <taxon>Tracheophyta</taxon>
        <taxon>Spermatophyta</taxon>
        <taxon>Magnoliopsida</taxon>
        <taxon>eudicotyledons</taxon>
        <taxon>Gunneridae</taxon>
        <taxon>Pentapetalae</taxon>
        <taxon>asterids</taxon>
        <taxon>lamiids</taxon>
        <taxon>Lamiales</taxon>
        <taxon>Pedaliaceae</taxon>
        <taxon>Sesamum</taxon>
    </lineage>
</organism>
<evidence type="ECO:0000256" key="1">
    <source>
        <dbReference type="SAM" id="MobiDB-lite"/>
    </source>
</evidence>
<sequence length="101" mass="10981">MAWSTQSHAGARQFSYKQQQPTTQQGAIIVWVFNTPVGSSTLKAQSQAMARDGGTTGLEEDQRQLTTVGDVAAAQSFALREDCQKCKGTTNTQMGEDIFHL</sequence>
<evidence type="ECO:0000313" key="3">
    <source>
        <dbReference type="Proteomes" id="UP001293254"/>
    </source>
</evidence>